<keyword evidence="7 9" id="KW-0129">CBS domain</keyword>
<reference evidence="14 15" key="1">
    <citation type="submission" date="2024-02" db="EMBL/GenBank/DDBJ databases">
        <title>Roseibium algae sp. nov., isolated from marine alga (Grateloupia sp.), showing potential in myo-inositol conversion.</title>
        <authorList>
            <person name="Wang Y."/>
        </authorList>
    </citation>
    <scope>NUCLEOTIDE SEQUENCE [LARGE SCALE GENOMIC DNA]</scope>
    <source>
        <strain evidence="14 15">H3510</strain>
    </source>
</reference>
<feature type="transmembrane region" description="Helical" evidence="11">
    <location>
        <begin position="93"/>
        <end position="112"/>
    </location>
</feature>
<dbReference type="Pfam" id="PF00571">
    <property type="entry name" value="CBS"/>
    <property type="match status" value="2"/>
</dbReference>
<evidence type="ECO:0000259" key="13">
    <source>
        <dbReference type="PROSITE" id="PS51846"/>
    </source>
</evidence>
<organism evidence="14 15">
    <name type="scientific">Roseibium algae</name>
    <dbReference type="NCBI Taxonomy" id="3123038"/>
    <lineage>
        <taxon>Bacteria</taxon>
        <taxon>Pseudomonadati</taxon>
        <taxon>Pseudomonadota</taxon>
        <taxon>Alphaproteobacteria</taxon>
        <taxon>Hyphomicrobiales</taxon>
        <taxon>Stappiaceae</taxon>
        <taxon>Roseibium</taxon>
    </lineage>
</organism>
<proteinExistence type="inferred from homology"/>
<dbReference type="InterPro" id="IPR000644">
    <property type="entry name" value="CBS_dom"/>
</dbReference>
<evidence type="ECO:0000256" key="2">
    <source>
        <dbReference type="ARBA" id="ARBA00006446"/>
    </source>
</evidence>
<evidence type="ECO:0000313" key="14">
    <source>
        <dbReference type="EMBL" id="MEJ8475839.1"/>
    </source>
</evidence>
<keyword evidence="15" id="KW-1185">Reference proteome</keyword>
<comment type="similarity">
    <text evidence="2">Belongs to the UPF0053 family. Hemolysin C subfamily.</text>
</comment>
<dbReference type="EMBL" id="JBAKIA010000013">
    <property type="protein sequence ID" value="MEJ8475839.1"/>
    <property type="molecule type" value="Genomic_DNA"/>
</dbReference>
<comment type="caution">
    <text evidence="14">The sequence shown here is derived from an EMBL/GenBank/DDBJ whole genome shotgun (WGS) entry which is preliminary data.</text>
</comment>
<dbReference type="Gene3D" id="3.10.580.10">
    <property type="entry name" value="CBS-domain"/>
    <property type="match status" value="1"/>
</dbReference>
<dbReference type="SUPFAM" id="SSF54631">
    <property type="entry name" value="CBS-domain pair"/>
    <property type="match status" value="1"/>
</dbReference>
<feature type="domain" description="CBS" evidence="12">
    <location>
        <begin position="278"/>
        <end position="335"/>
    </location>
</feature>
<dbReference type="Pfam" id="PF01595">
    <property type="entry name" value="CNNM"/>
    <property type="match status" value="1"/>
</dbReference>
<comment type="subcellular location">
    <subcellularLocation>
        <location evidence="1">Cell membrane</location>
        <topology evidence="1">Multi-pass membrane protein</topology>
    </subcellularLocation>
</comment>
<evidence type="ECO:0000256" key="1">
    <source>
        <dbReference type="ARBA" id="ARBA00004651"/>
    </source>
</evidence>
<dbReference type="Proteomes" id="UP001385499">
    <property type="component" value="Unassembled WGS sequence"/>
</dbReference>
<evidence type="ECO:0000256" key="6">
    <source>
        <dbReference type="ARBA" id="ARBA00022989"/>
    </source>
</evidence>
<name>A0ABU8TNU3_9HYPH</name>
<dbReference type="InterPro" id="IPR036318">
    <property type="entry name" value="FAD-bd_PCMH-like_sf"/>
</dbReference>
<evidence type="ECO:0000256" key="9">
    <source>
        <dbReference type="PROSITE-ProRule" id="PRU00703"/>
    </source>
</evidence>
<dbReference type="PANTHER" id="PTHR22777">
    <property type="entry name" value="HEMOLYSIN-RELATED"/>
    <property type="match status" value="1"/>
</dbReference>
<evidence type="ECO:0000256" key="5">
    <source>
        <dbReference type="ARBA" id="ARBA00022737"/>
    </source>
</evidence>
<feature type="transmembrane region" description="Helical" evidence="11">
    <location>
        <begin position="62"/>
        <end position="86"/>
    </location>
</feature>
<evidence type="ECO:0000256" key="10">
    <source>
        <dbReference type="PROSITE-ProRule" id="PRU01193"/>
    </source>
</evidence>
<dbReference type="RefSeq" id="WP_340276101.1">
    <property type="nucleotide sequence ID" value="NZ_JBAKIA010000013.1"/>
</dbReference>
<protein>
    <submittedName>
        <fullName evidence="14">HlyC/CorC family transporter</fullName>
    </submittedName>
</protein>
<dbReference type="InterPro" id="IPR046342">
    <property type="entry name" value="CBS_dom_sf"/>
</dbReference>
<evidence type="ECO:0000256" key="7">
    <source>
        <dbReference type="ARBA" id="ARBA00023122"/>
    </source>
</evidence>
<evidence type="ECO:0000259" key="12">
    <source>
        <dbReference type="PROSITE" id="PS51371"/>
    </source>
</evidence>
<dbReference type="InterPro" id="IPR044751">
    <property type="entry name" value="Ion_transp-like_CBS"/>
</dbReference>
<keyword evidence="5" id="KW-0677">Repeat</keyword>
<dbReference type="InterPro" id="IPR005170">
    <property type="entry name" value="Transptr-assoc_dom"/>
</dbReference>
<keyword evidence="6 10" id="KW-1133">Transmembrane helix</keyword>
<dbReference type="PANTHER" id="PTHR22777:SF32">
    <property type="entry name" value="UPF0053 INNER MEMBRANE PROTEIN YFJD"/>
    <property type="match status" value="1"/>
</dbReference>
<evidence type="ECO:0000256" key="4">
    <source>
        <dbReference type="ARBA" id="ARBA00022692"/>
    </source>
</evidence>
<sequence length="452" mass="49170">MSTANLWLAIGAILVLLFLSGFFSGSETALTAASRARMHQMAKGGNKRAMLVARLIAARERLIGALLLGNNLVNILASALATTVFINLFGQSGVALATLVMTGLVLIFAEVLPKTWAISNPERFALAVSPIVRVLVAVFAPVVIGVEMIVRLMLRMVGINVNDDTSILSAHEELRGAVDLQHKEGGLVKAERDRLGGLLDLAQLEVSDVMIHRTNMVALNADDSLPTLVDAALASPYTRLPLWRGETDNFVGVLHAKDLLRALHAAGGDSEKIDIDQIITPTWFVPDTTTLQDQLNAFLRHKSHFALVVDEYGEVMGLVTLEDILEEIVGEIADEHDVELEGLRPQADGSVIVEGSVPIRDLNRATDWSMPDDEATTIAGLVIHEARMIPEERQIFTFHGFRFTVLKRDKNRITHLRIMPLGQKAKHVAATSTTQPVVAAQAQTSAQLPEHS</sequence>
<dbReference type="InterPro" id="IPR002550">
    <property type="entry name" value="CNNM"/>
</dbReference>
<dbReference type="Pfam" id="PF03471">
    <property type="entry name" value="CorC_HlyC"/>
    <property type="match status" value="1"/>
</dbReference>
<dbReference type="Gene3D" id="3.30.465.10">
    <property type="match status" value="1"/>
</dbReference>
<dbReference type="InterPro" id="IPR016169">
    <property type="entry name" value="FAD-bd_PCMH_sub2"/>
</dbReference>
<evidence type="ECO:0000313" key="15">
    <source>
        <dbReference type="Proteomes" id="UP001385499"/>
    </source>
</evidence>
<dbReference type="SMART" id="SM01091">
    <property type="entry name" value="CorC_HlyC"/>
    <property type="match status" value="1"/>
</dbReference>
<keyword evidence="3" id="KW-1003">Cell membrane</keyword>
<accession>A0ABU8TNU3</accession>
<evidence type="ECO:0000256" key="8">
    <source>
        <dbReference type="ARBA" id="ARBA00023136"/>
    </source>
</evidence>
<evidence type="ECO:0000256" key="3">
    <source>
        <dbReference type="ARBA" id="ARBA00022475"/>
    </source>
</evidence>
<gene>
    <name evidence="14" type="ORF">V6575_17230</name>
</gene>
<evidence type="ECO:0000256" key="11">
    <source>
        <dbReference type="SAM" id="Phobius"/>
    </source>
</evidence>
<dbReference type="SMART" id="SM00116">
    <property type="entry name" value="CBS"/>
    <property type="match status" value="2"/>
</dbReference>
<dbReference type="PROSITE" id="PS51371">
    <property type="entry name" value="CBS"/>
    <property type="match status" value="2"/>
</dbReference>
<feature type="domain" description="CBS" evidence="12">
    <location>
        <begin position="210"/>
        <end position="270"/>
    </location>
</feature>
<keyword evidence="8 10" id="KW-0472">Membrane</keyword>
<dbReference type="SUPFAM" id="SSF56176">
    <property type="entry name" value="FAD-binding/transporter-associated domain-like"/>
    <property type="match status" value="1"/>
</dbReference>
<feature type="domain" description="CNNM transmembrane" evidence="13">
    <location>
        <begin position="2"/>
        <end position="191"/>
    </location>
</feature>
<keyword evidence="4 10" id="KW-0812">Transmembrane</keyword>
<dbReference type="CDD" id="cd04590">
    <property type="entry name" value="CBS_pair_CorC_HlyC_assoc"/>
    <property type="match status" value="1"/>
</dbReference>
<feature type="transmembrane region" description="Helical" evidence="11">
    <location>
        <begin position="124"/>
        <end position="146"/>
    </location>
</feature>
<dbReference type="PROSITE" id="PS51846">
    <property type="entry name" value="CNNM"/>
    <property type="match status" value="1"/>
</dbReference>